<sequence>MHTITIVVVFASLVVILGLIGWMLLHWRRFRAETDRYRAWQAVFGRRGGKIALLVGFVALAVLVGGLLAYQAQLTAPAP</sequence>
<reference evidence="2 3" key="2">
    <citation type="journal article" date="2010" name="Stand. Genomic Sci.">
        <title>Complete genome sequence of Nakamurella multipartita type strain (Y-104).</title>
        <authorList>
            <person name="Tice H."/>
            <person name="Mayilraj S."/>
            <person name="Sims D."/>
            <person name="Lapidus A."/>
            <person name="Nolan M."/>
            <person name="Lucas S."/>
            <person name="Glavina Del Rio T."/>
            <person name="Copeland A."/>
            <person name="Cheng J.F."/>
            <person name="Meincke L."/>
            <person name="Bruce D."/>
            <person name="Goodwin L."/>
            <person name="Pitluck S."/>
            <person name="Ivanova N."/>
            <person name="Mavromatis K."/>
            <person name="Ovchinnikova G."/>
            <person name="Pati A."/>
            <person name="Chen A."/>
            <person name="Palaniappan K."/>
            <person name="Land M."/>
            <person name="Hauser L."/>
            <person name="Chang Y.J."/>
            <person name="Jeffries C.D."/>
            <person name="Detter J.C."/>
            <person name="Brettin T."/>
            <person name="Rohde M."/>
            <person name="Goker M."/>
            <person name="Bristow J."/>
            <person name="Eisen J.A."/>
            <person name="Markowitz V."/>
            <person name="Hugenholtz P."/>
            <person name="Kyrpides N.C."/>
            <person name="Klenk H.P."/>
            <person name="Chen F."/>
        </authorList>
    </citation>
    <scope>NUCLEOTIDE SEQUENCE [LARGE SCALE GENOMIC DNA]</scope>
    <source>
        <strain evidence="3">ATCC 700099 / DSM 44233 / CIP 104796 / JCM 9543 / NBRC 105858 / Y-104</strain>
    </source>
</reference>
<reference evidence="3" key="1">
    <citation type="submission" date="2009-09" db="EMBL/GenBank/DDBJ databases">
        <title>The complete genome of Nakamurella multipartita DSM 44233.</title>
        <authorList>
            <consortium name="US DOE Joint Genome Institute (JGI-PGF)"/>
            <person name="Lucas S."/>
            <person name="Copeland A."/>
            <person name="Lapidus A."/>
            <person name="Glavina del Rio T."/>
            <person name="Dalin E."/>
            <person name="Tice H."/>
            <person name="Bruce D."/>
            <person name="Goodwin L."/>
            <person name="Pitluck S."/>
            <person name="Kyrpides N."/>
            <person name="Mavromatis K."/>
            <person name="Ivanova N."/>
            <person name="Ovchinnikova G."/>
            <person name="Sims D."/>
            <person name="Meincke L."/>
            <person name="Brettin T."/>
            <person name="Detter J.C."/>
            <person name="Han C."/>
            <person name="Larimer F."/>
            <person name="Land M."/>
            <person name="Hauser L."/>
            <person name="Markowitz V."/>
            <person name="Cheng J.-F."/>
            <person name="Hugenholtz P."/>
            <person name="Woyke T."/>
            <person name="Wu D."/>
            <person name="Klenk H.-P."/>
            <person name="Eisen J.A."/>
        </authorList>
    </citation>
    <scope>NUCLEOTIDE SEQUENCE [LARGE SCALE GENOMIC DNA]</scope>
    <source>
        <strain evidence="3">ATCC 700099 / DSM 44233 / CIP 104796 / JCM 9543 / NBRC 105858 / Y-104</strain>
    </source>
</reference>
<protein>
    <submittedName>
        <fullName evidence="2">Uncharacterized protein</fullName>
    </submittedName>
</protein>
<dbReference type="OrthoDB" id="5227036at2"/>
<organism evidence="2 3">
    <name type="scientific">Nakamurella multipartita (strain ATCC 700099 / DSM 44233 / CIP 104796 / JCM 9543 / NBRC 105858 / Y-104)</name>
    <name type="common">Microsphaera multipartita</name>
    <dbReference type="NCBI Taxonomy" id="479431"/>
    <lineage>
        <taxon>Bacteria</taxon>
        <taxon>Bacillati</taxon>
        <taxon>Actinomycetota</taxon>
        <taxon>Actinomycetes</taxon>
        <taxon>Nakamurellales</taxon>
        <taxon>Nakamurellaceae</taxon>
        <taxon>Nakamurella</taxon>
    </lineage>
</organism>
<dbReference type="STRING" id="479431.Namu_2250"/>
<dbReference type="EMBL" id="CP001737">
    <property type="protein sequence ID" value="ACV78627.1"/>
    <property type="molecule type" value="Genomic_DNA"/>
</dbReference>
<evidence type="ECO:0000313" key="2">
    <source>
        <dbReference type="EMBL" id="ACV78627.1"/>
    </source>
</evidence>
<dbReference type="HOGENOM" id="CLU_2667282_0_0_11"/>
<dbReference type="KEGG" id="nml:Namu_2250"/>
<dbReference type="AlphaFoldDB" id="C8XJG2"/>
<dbReference type="RefSeq" id="WP_015747518.1">
    <property type="nucleotide sequence ID" value="NC_013235.1"/>
</dbReference>
<gene>
    <name evidence="2" type="ordered locus">Namu_2250</name>
</gene>
<feature type="transmembrane region" description="Helical" evidence="1">
    <location>
        <begin position="6"/>
        <end position="27"/>
    </location>
</feature>
<evidence type="ECO:0000313" key="3">
    <source>
        <dbReference type="Proteomes" id="UP000002218"/>
    </source>
</evidence>
<dbReference type="InParanoid" id="C8XJG2"/>
<dbReference type="Proteomes" id="UP000002218">
    <property type="component" value="Chromosome"/>
</dbReference>
<keyword evidence="3" id="KW-1185">Reference proteome</keyword>
<keyword evidence="1" id="KW-1133">Transmembrane helix</keyword>
<keyword evidence="1" id="KW-0472">Membrane</keyword>
<evidence type="ECO:0000256" key="1">
    <source>
        <dbReference type="SAM" id="Phobius"/>
    </source>
</evidence>
<keyword evidence="1" id="KW-0812">Transmembrane</keyword>
<name>C8XJG2_NAKMY</name>
<proteinExistence type="predicted"/>
<feature type="transmembrane region" description="Helical" evidence="1">
    <location>
        <begin position="48"/>
        <end position="70"/>
    </location>
</feature>
<accession>C8XJG2</accession>